<dbReference type="Proteomes" id="UP001500683">
    <property type="component" value="Unassembled WGS sequence"/>
</dbReference>
<dbReference type="SUPFAM" id="SSF57938">
    <property type="entry name" value="DnaJ/Hsp40 cysteine-rich domain"/>
    <property type="match status" value="1"/>
</dbReference>
<name>A0ABP7WWR2_9ACTN</name>
<organism evidence="1 2">
    <name type="scientific">Actinomadura miaoliensis</name>
    <dbReference type="NCBI Taxonomy" id="430685"/>
    <lineage>
        <taxon>Bacteria</taxon>
        <taxon>Bacillati</taxon>
        <taxon>Actinomycetota</taxon>
        <taxon>Actinomycetes</taxon>
        <taxon>Streptosporangiales</taxon>
        <taxon>Thermomonosporaceae</taxon>
        <taxon>Actinomadura</taxon>
    </lineage>
</organism>
<comment type="caution">
    <text evidence="1">The sequence shown here is derived from an EMBL/GenBank/DDBJ whole genome shotgun (WGS) entry which is preliminary data.</text>
</comment>
<protein>
    <recommendedName>
        <fullName evidence="3">Molecular chaperone DnaJ</fullName>
    </recommendedName>
</protein>
<dbReference type="InterPro" id="IPR036410">
    <property type="entry name" value="HSP_DnaJ_Cys-rich_dom_sf"/>
</dbReference>
<evidence type="ECO:0000313" key="2">
    <source>
        <dbReference type="Proteomes" id="UP001500683"/>
    </source>
</evidence>
<dbReference type="RefSeq" id="WP_344956939.1">
    <property type="nucleotide sequence ID" value="NZ_BAAAZG010000058.1"/>
</dbReference>
<evidence type="ECO:0000313" key="1">
    <source>
        <dbReference type="EMBL" id="GAA4098741.1"/>
    </source>
</evidence>
<keyword evidence="2" id="KW-1185">Reference proteome</keyword>
<accession>A0ABP7WWR2</accession>
<sequence length="43" mass="4747">MKTEVSKCRNCDGRGYTYKYSTVSGSKVCEKVTCKPCMGTGMQ</sequence>
<reference evidence="2" key="1">
    <citation type="journal article" date="2019" name="Int. J. Syst. Evol. Microbiol.">
        <title>The Global Catalogue of Microorganisms (GCM) 10K type strain sequencing project: providing services to taxonomists for standard genome sequencing and annotation.</title>
        <authorList>
            <consortium name="The Broad Institute Genomics Platform"/>
            <consortium name="The Broad Institute Genome Sequencing Center for Infectious Disease"/>
            <person name="Wu L."/>
            <person name="Ma J."/>
        </authorList>
    </citation>
    <scope>NUCLEOTIDE SEQUENCE [LARGE SCALE GENOMIC DNA]</scope>
    <source>
        <strain evidence="2">JCM 16702</strain>
    </source>
</reference>
<proteinExistence type="predicted"/>
<gene>
    <name evidence="1" type="ORF">GCM10022214_74200</name>
</gene>
<dbReference type="EMBL" id="BAAAZG010000058">
    <property type="protein sequence ID" value="GAA4098741.1"/>
    <property type="molecule type" value="Genomic_DNA"/>
</dbReference>
<evidence type="ECO:0008006" key="3">
    <source>
        <dbReference type="Google" id="ProtNLM"/>
    </source>
</evidence>